<dbReference type="PROSITE" id="PS50801">
    <property type="entry name" value="STAS"/>
    <property type="match status" value="1"/>
</dbReference>
<gene>
    <name evidence="3" type="ORF">BOW53_14740</name>
</gene>
<proteinExistence type="inferred from homology"/>
<comment type="subcellular location">
    <subcellularLocation>
        <location evidence="1">Cell inner membrane</location>
        <topology evidence="1">Multi-pass membrane protein</topology>
    </subcellularLocation>
</comment>
<feature type="transmembrane region" description="Helical" evidence="1">
    <location>
        <begin position="165"/>
        <end position="186"/>
    </location>
</feature>
<keyword evidence="1" id="KW-0472">Membrane</keyword>
<dbReference type="InterPro" id="IPR002645">
    <property type="entry name" value="STAS_dom"/>
</dbReference>
<dbReference type="GO" id="GO:0005548">
    <property type="term" value="F:phospholipid transporter activity"/>
    <property type="evidence" value="ECO:0007669"/>
    <property type="project" value="TreeGrafter"/>
</dbReference>
<dbReference type="Pfam" id="PF13466">
    <property type="entry name" value="STAS_2"/>
    <property type="match status" value="1"/>
</dbReference>
<feature type="transmembrane region" description="Helical" evidence="1">
    <location>
        <begin position="355"/>
        <end position="373"/>
    </location>
</feature>
<evidence type="ECO:0000313" key="3">
    <source>
        <dbReference type="EMBL" id="OOZ38649.1"/>
    </source>
</evidence>
<dbReference type="AlphaFoldDB" id="A0A1T2L0M3"/>
<comment type="similarity">
    <text evidence="1">Belongs to the MlaE permease family.</text>
</comment>
<evidence type="ECO:0000313" key="4">
    <source>
        <dbReference type="Proteomes" id="UP000191110"/>
    </source>
</evidence>
<feature type="transmembrane region" description="Helical" evidence="1">
    <location>
        <begin position="312"/>
        <end position="335"/>
    </location>
</feature>
<feature type="transmembrane region" description="Helical" evidence="1">
    <location>
        <begin position="281"/>
        <end position="300"/>
    </location>
</feature>
<comment type="caution">
    <text evidence="3">The sequence shown here is derived from an EMBL/GenBank/DDBJ whole genome shotgun (WGS) entry which is preliminary data.</text>
</comment>
<dbReference type="OrthoDB" id="9810518at2"/>
<evidence type="ECO:0000259" key="2">
    <source>
        <dbReference type="PROSITE" id="PS50801"/>
    </source>
</evidence>
<dbReference type="Pfam" id="PF02405">
    <property type="entry name" value="MlaE"/>
    <property type="match status" value="1"/>
</dbReference>
<protein>
    <recommendedName>
        <fullName evidence="2">STAS domain-containing protein</fullName>
    </recommendedName>
</protein>
<dbReference type="Proteomes" id="UP000191110">
    <property type="component" value="Unassembled WGS sequence"/>
</dbReference>
<dbReference type="PANTHER" id="PTHR30188">
    <property type="entry name" value="ABC TRANSPORTER PERMEASE PROTEIN-RELATED"/>
    <property type="match status" value="1"/>
</dbReference>
<dbReference type="Gene3D" id="3.30.750.24">
    <property type="entry name" value="STAS domain"/>
    <property type="match status" value="1"/>
</dbReference>
<keyword evidence="1" id="KW-0812">Transmembrane</keyword>
<dbReference type="RefSeq" id="WP_078484853.1">
    <property type="nucleotide sequence ID" value="NZ_MPRL01000077.1"/>
</dbReference>
<dbReference type="SUPFAM" id="SSF52091">
    <property type="entry name" value="SpoIIaa-like"/>
    <property type="match status" value="1"/>
</dbReference>
<dbReference type="InterPro" id="IPR030802">
    <property type="entry name" value="Permease_MalE"/>
</dbReference>
<dbReference type="NCBIfam" id="TIGR00056">
    <property type="entry name" value="MlaE family lipid ABC transporter permease subunit"/>
    <property type="match status" value="1"/>
</dbReference>
<evidence type="ECO:0000256" key="1">
    <source>
        <dbReference type="RuleBase" id="RU362044"/>
    </source>
</evidence>
<reference evidence="3 4" key="1">
    <citation type="submission" date="2016-11" db="EMBL/GenBank/DDBJ databases">
        <title>Mixed transmission modes and dynamic genome evolution in an obligate animal-bacterial symbiosis.</title>
        <authorList>
            <person name="Russell S.L."/>
            <person name="Corbett-Detig R.B."/>
            <person name="Cavanaugh C.M."/>
        </authorList>
    </citation>
    <scope>NUCLEOTIDE SEQUENCE [LARGE SCALE GENOMIC DNA]</scope>
    <source>
        <strain evidence="3">Sveles-Q1</strain>
    </source>
</reference>
<sequence>MQPTPPLNSGTIASLNEEGGVIHASGRWDVHHIDRLEKKLAAGWQPDRRSTTLNASAIERLDTAGAWLLKRTLMQFEKSGYRIELQGMQQAHTTLIELISSESVEPPHPVEIGLLERIGREFYHHLQIDTSLLEFIGEIGLLLWRAILNPLRIRFKALLTTIKEVGFDALPIIGLLSFLTGIVLAYQGAVQLQRFGANIFIVDLVSLSLLRELSPLLTAIIVAGRSGSAFTAQIGTMKVTEEIDALRTMGIAPLEQLVIPKLLALIIALPLLTIFADILGILGGMLMAYIELGVGASAFVDRLSEAVSLSSFLTGLAKAPVFAAVIAIVGCFQGFQVTGSAESVGRQTTVSVVQSIFMVIVIDAIFSVIYSLLRI</sequence>
<dbReference type="InterPro" id="IPR003453">
    <property type="entry name" value="ABC_MlaE_roteobac"/>
</dbReference>
<feature type="transmembrane region" description="Helical" evidence="1">
    <location>
        <begin position="257"/>
        <end position="275"/>
    </location>
</feature>
<keyword evidence="1" id="KW-1003">Cell membrane</keyword>
<keyword evidence="1" id="KW-0997">Cell inner membrane</keyword>
<dbReference type="InterPro" id="IPR058548">
    <property type="entry name" value="MlaB-like_STAS"/>
</dbReference>
<dbReference type="GO" id="GO:0043190">
    <property type="term" value="C:ATP-binding cassette (ABC) transporter complex"/>
    <property type="evidence" value="ECO:0007669"/>
    <property type="project" value="InterPro"/>
</dbReference>
<dbReference type="EMBL" id="MPRL01000077">
    <property type="protein sequence ID" value="OOZ38649.1"/>
    <property type="molecule type" value="Genomic_DNA"/>
</dbReference>
<feature type="domain" description="STAS" evidence="2">
    <location>
        <begin position="21"/>
        <end position="99"/>
    </location>
</feature>
<dbReference type="InterPro" id="IPR036513">
    <property type="entry name" value="STAS_dom_sf"/>
</dbReference>
<dbReference type="PANTHER" id="PTHR30188:SF3">
    <property type="entry name" value="ABC TRANSPORTER PERMEASE"/>
    <property type="match status" value="1"/>
</dbReference>
<name>A0A1T2L0M3_9GAMM</name>
<accession>A0A1T2L0M3</accession>
<keyword evidence="4" id="KW-1185">Reference proteome</keyword>
<organism evidence="3 4">
    <name type="scientific">Solemya pervernicosa gill symbiont</name>
    <dbReference type="NCBI Taxonomy" id="642797"/>
    <lineage>
        <taxon>Bacteria</taxon>
        <taxon>Pseudomonadati</taxon>
        <taxon>Pseudomonadota</taxon>
        <taxon>Gammaproteobacteria</taxon>
        <taxon>sulfur-oxidizing symbionts</taxon>
    </lineage>
</organism>
<keyword evidence="1" id="KW-1133">Transmembrane helix</keyword>